<feature type="transmembrane region" description="Helical" evidence="1">
    <location>
        <begin position="23"/>
        <end position="43"/>
    </location>
</feature>
<accession>A0ABT6MSG7</accession>
<name>A0ABT6MSG7_9GAMM</name>
<keyword evidence="1" id="KW-0812">Transmembrane</keyword>
<evidence type="ECO:0000256" key="1">
    <source>
        <dbReference type="SAM" id="Phobius"/>
    </source>
</evidence>
<gene>
    <name evidence="2" type="ORF">QF205_10810</name>
</gene>
<keyword evidence="3" id="KW-1185">Reference proteome</keyword>
<sequence>MADRRRNPDHAHLRTWREIAERVLRAFVIAGAVAGWAFVAYALRAQFTGG</sequence>
<comment type="caution">
    <text evidence="2">The sequence shown here is derived from an EMBL/GenBank/DDBJ whole genome shotgun (WGS) entry which is preliminary data.</text>
</comment>
<reference evidence="2" key="2">
    <citation type="submission" date="2023-04" db="EMBL/GenBank/DDBJ databases">
        <authorList>
            <person name="Sun J.-Q."/>
        </authorList>
    </citation>
    <scope>NUCLEOTIDE SEQUENCE</scope>
    <source>
        <strain evidence="2">CC-YY355</strain>
    </source>
</reference>
<keyword evidence="1" id="KW-1133">Transmembrane helix</keyword>
<evidence type="ECO:0000313" key="3">
    <source>
        <dbReference type="Proteomes" id="UP001160550"/>
    </source>
</evidence>
<evidence type="ECO:0000313" key="2">
    <source>
        <dbReference type="EMBL" id="MDH7453552.1"/>
    </source>
</evidence>
<dbReference type="EMBL" id="JARYGX010000021">
    <property type="protein sequence ID" value="MDH7453552.1"/>
    <property type="molecule type" value="Genomic_DNA"/>
</dbReference>
<dbReference type="RefSeq" id="WP_280942771.1">
    <property type="nucleotide sequence ID" value="NZ_JARYGX010000021.1"/>
</dbReference>
<organism evidence="2 3">
    <name type="scientific">Luteimonas composti</name>
    <dbReference type="NCBI Taxonomy" id="398257"/>
    <lineage>
        <taxon>Bacteria</taxon>
        <taxon>Pseudomonadati</taxon>
        <taxon>Pseudomonadota</taxon>
        <taxon>Gammaproteobacteria</taxon>
        <taxon>Lysobacterales</taxon>
        <taxon>Lysobacteraceae</taxon>
        <taxon>Luteimonas</taxon>
    </lineage>
</organism>
<reference evidence="2" key="1">
    <citation type="journal article" date="2007" name="Int. J. Syst. Evol. Microbiol.">
        <title>Luteimonas composti sp. nov., a moderately thermophilic bacterium isolated from food waste.</title>
        <authorList>
            <person name="Young C.C."/>
            <person name="Kampfer P."/>
            <person name="Chen W.M."/>
            <person name="Yen W.S."/>
            <person name="Arun A.B."/>
            <person name="Lai W.A."/>
            <person name="Shen F.T."/>
            <person name="Rekha P.D."/>
            <person name="Lin K.Y."/>
            <person name="Chou J.H."/>
        </authorList>
    </citation>
    <scope>NUCLEOTIDE SEQUENCE</scope>
    <source>
        <strain evidence="2">CC-YY355</strain>
    </source>
</reference>
<dbReference type="Proteomes" id="UP001160550">
    <property type="component" value="Unassembled WGS sequence"/>
</dbReference>
<keyword evidence="1" id="KW-0472">Membrane</keyword>
<protein>
    <submittedName>
        <fullName evidence="2">Uncharacterized protein</fullName>
    </submittedName>
</protein>
<proteinExistence type="predicted"/>